<evidence type="ECO:0000313" key="11">
    <source>
        <dbReference type="EMBL" id="QPI52973.1"/>
    </source>
</evidence>
<accession>A0AA48WIL1</accession>
<dbReference type="InterPro" id="IPR050824">
    <property type="entry name" value="Thiol_disulfide_DsbA"/>
</dbReference>
<dbReference type="PANTHER" id="PTHR35891">
    <property type="entry name" value="THIOL:DISULFIDE INTERCHANGE PROTEIN DSBA"/>
    <property type="match status" value="1"/>
</dbReference>
<dbReference type="InterPro" id="IPR036249">
    <property type="entry name" value="Thioredoxin-like_sf"/>
</dbReference>
<keyword evidence="12" id="KW-1185">Reference proteome</keyword>
<feature type="signal peptide" evidence="9">
    <location>
        <begin position="1"/>
        <end position="20"/>
    </location>
</feature>
<dbReference type="EMBL" id="CP065053">
    <property type="protein sequence ID" value="QPI52973.1"/>
    <property type="molecule type" value="Genomic_DNA"/>
</dbReference>
<dbReference type="PANTHER" id="PTHR35891:SF3">
    <property type="entry name" value="THIOL:DISULFIDE INTERCHANGE PROTEIN DSBL"/>
    <property type="match status" value="1"/>
</dbReference>
<evidence type="ECO:0000256" key="2">
    <source>
        <dbReference type="ARBA" id="ARBA00005791"/>
    </source>
</evidence>
<reference evidence="11 12" key="1">
    <citation type="submission" date="2020-11" db="EMBL/GenBank/DDBJ databases">
        <authorList>
            <person name="Sun Q."/>
        </authorList>
    </citation>
    <scope>NUCLEOTIDE SEQUENCE [LARGE SCALE GENOMIC DNA]</scope>
    <source>
        <strain evidence="11 12">P8398</strain>
    </source>
</reference>
<keyword evidence="6" id="KW-1015">Disulfide bond</keyword>
<keyword evidence="5" id="KW-0574">Periplasm</keyword>
<keyword evidence="7" id="KW-0676">Redox-active center</keyword>
<dbReference type="InterPro" id="IPR013766">
    <property type="entry name" value="Thioredoxin_domain"/>
</dbReference>
<evidence type="ECO:0000256" key="1">
    <source>
        <dbReference type="ARBA" id="ARBA00004418"/>
    </source>
</evidence>
<dbReference type="RefSeq" id="WP_206092448.1">
    <property type="nucleotide sequence ID" value="NZ_CP065053.1"/>
</dbReference>
<evidence type="ECO:0000256" key="3">
    <source>
        <dbReference type="ARBA" id="ARBA00013831"/>
    </source>
</evidence>
<evidence type="ECO:0000256" key="8">
    <source>
        <dbReference type="SAM" id="MobiDB-lite"/>
    </source>
</evidence>
<feature type="compositionally biased region" description="Low complexity" evidence="8">
    <location>
        <begin position="223"/>
        <end position="242"/>
    </location>
</feature>
<evidence type="ECO:0000256" key="5">
    <source>
        <dbReference type="ARBA" id="ARBA00022764"/>
    </source>
</evidence>
<dbReference type="InterPro" id="IPR001853">
    <property type="entry name" value="DSBA-like_thioredoxin_dom"/>
</dbReference>
<evidence type="ECO:0000259" key="10">
    <source>
        <dbReference type="PROSITE" id="PS51352"/>
    </source>
</evidence>
<sequence>MRFLRIALAVVSLAASTAFASPVEPKEGAEFVTLAAPQPTKATGKKVEVIEFFMYHCPHCFSLEPHLAEWVKKQGDNVLFRRVHFASSASDPEAHLHLTLEAMGKSEEMHPKVLQAFHVEHLRLNKDAAILEWIPKQGIDQAKFMEYWNSFGVLTKLKSASQLTQNYKVDSAPTVVLDGRIVTSPSVVAEVNPGLTKATEYPAFQQTLDALVTKIQKEKGVGAAPAKAPAKAPAAPAKSAGK</sequence>
<feature type="chain" id="PRO_5045664465" description="Thiol:disulfide interchange protein DsbA" evidence="9">
    <location>
        <begin position="21"/>
        <end position="242"/>
    </location>
</feature>
<feature type="domain" description="Thioredoxin" evidence="10">
    <location>
        <begin position="12"/>
        <end position="213"/>
    </location>
</feature>
<organism evidence="11 12">
    <name type="scientific">Massilia antarctica</name>
    <dbReference type="NCBI Taxonomy" id="2765360"/>
    <lineage>
        <taxon>Bacteria</taxon>
        <taxon>Pseudomonadati</taxon>
        <taxon>Pseudomonadota</taxon>
        <taxon>Betaproteobacteria</taxon>
        <taxon>Burkholderiales</taxon>
        <taxon>Oxalobacteraceae</taxon>
        <taxon>Telluria group</taxon>
        <taxon>Massilia</taxon>
    </lineage>
</organism>
<feature type="region of interest" description="Disordered" evidence="8">
    <location>
        <begin position="220"/>
        <end position="242"/>
    </location>
</feature>
<dbReference type="InterPro" id="IPR023205">
    <property type="entry name" value="DsbA/DsbL"/>
</dbReference>
<evidence type="ECO:0000256" key="7">
    <source>
        <dbReference type="ARBA" id="ARBA00023284"/>
    </source>
</evidence>
<keyword evidence="4 9" id="KW-0732">Signal</keyword>
<gene>
    <name evidence="11" type="ORF">IV454_16650</name>
</gene>
<comment type="subcellular location">
    <subcellularLocation>
        <location evidence="1">Periplasm</location>
    </subcellularLocation>
</comment>
<evidence type="ECO:0000313" key="12">
    <source>
        <dbReference type="Proteomes" id="UP000662888"/>
    </source>
</evidence>
<evidence type="ECO:0000256" key="6">
    <source>
        <dbReference type="ARBA" id="ARBA00023157"/>
    </source>
</evidence>
<proteinExistence type="inferred from homology"/>
<name>A0AA48WIL1_9BURK</name>
<dbReference type="Gene3D" id="3.40.30.10">
    <property type="entry name" value="Glutaredoxin"/>
    <property type="match status" value="1"/>
</dbReference>
<evidence type="ECO:0000256" key="4">
    <source>
        <dbReference type="ARBA" id="ARBA00022729"/>
    </source>
</evidence>
<dbReference type="CDD" id="cd03019">
    <property type="entry name" value="DsbA_DsbA"/>
    <property type="match status" value="1"/>
</dbReference>
<dbReference type="SUPFAM" id="SSF52833">
    <property type="entry name" value="Thioredoxin-like"/>
    <property type="match status" value="1"/>
</dbReference>
<evidence type="ECO:0000256" key="9">
    <source>
        <dbReference type="SAM" id="SignalP"/>
    </source>
</evidence>
<comment type="similarity">
    <text evidence="2">Belongs to the thioredoxin family. DsbA subfamily.</text>
</comment>
<dbReference type="Pfam" id="PF01323">
    <property type="entry name" value="DSBA"/>
    <property type="match status" value="1"/>
</dbReference>
<dbReference type="Proteomes" id="UP000662888">
    <property type="component" value="Chromosome"/>
</dbReference>
<dbReference type="PROSITE" id="PS51352">
    <property type="entry name" value="THIOREDOXIN_2"/>
    <property type="match status" value="1"/>
</dbReference>
<protein>
    <recommendedName>
        <fullName evidence="3">Thiol:disulfide interchange protein DsbA</fullName>
    </recommendedName>
</protein>